<organism evidence="2 3">
    <name type="scientific">Streptomyces ruber</name>
    <dbReference type="NCBI Taxonomy" id="83378"/>
    <lineage>
        <taxon>Bacteria</taxon>
        <taxon>Bacillati</taxon>
        <taxon>Actinomycetota</taxon>
        <taxon>Actinomycetes</taxon>
        <taxon>Kitasatosporales</taxon>
        <taxon>Streptomycetaceae</taxon>
        <taxon>Streptomyces</taxon>
    </lineage>
</organism>
<gene>
    <name evidence="2" type="ORF">GCM10010145_33050</name>
</gene>
<evidence type="ECO:0000256" key="1">
    <source>
        <dbReference type="SAM" id="MobiDB-lite"/>
    </source>
</evidence>
<keyword evidence="3" id="KW-1185">Reference proteome</keyword>
<proteinExistence type="predicted"/>
<comment type="caution">
    <text evidence="2">The sequence shown here is derived from an EMBL/GenBank/DDBJ whole genome shotgun (WGS) entry which is preliminary data.</text>
</comment>
<reference evidence="2" key="2">
    <citation type="submission" date="2020-09" db="EMBL/GenBank/DDBJ databases">
        <authorList>
            <person name="Sun Q."/>
            <person name="Ohkuma M."/>
        </authorList>
    </citation>
    <scope>NUCLEOTIDE SEQUENCE</scope>
    <source>
        <strain evidence="2">JCM 3131</strain>
    </source>
</reference>
<dbReference type="RefSeq" id="WP_189217590.1">
    <property type="nucleotide sequence ID" value="NZ_BMQK01000006.1"/>
</dbReference>
<protein>
    <submittedName>
        <fullName evidence="2">Uncharacterized protein</fullName>
    </submittedName>
</protein>
<sequence>MTAHTTERPVEGRPETGWALARQLRGASVRTCVPALDTEDTAPSAPQTGPEAHIVRGED</sequence>
<name>A0A918BDB7_9ACTN</name>
<reference evidence="2" key="1">
    <citation type="journal article" date="2014" name="Int. J. Syst. Evol. Microbiol.">
        <title>Complete genome sequence of Corynebacterium casei LMG S-19264T (=DSM 44701T), isolated from a smear-ripened cheese.</title>
        <authorList>
            <consortium name="US DOE Joint Genome Institute (JGI-PGF)"/>
            <person name="Walter F."/>
            <person name="Albersmeier A."/>
            <person name="Kalinowski J."/>
            <person name="Ruckert C."/>
        </authorList>
    </citation>
    <scope>NUCLEOTIDE SEQUENCE</scope>
    <source>
        <strain evidence="2">JCM 3131</strain>
    </source>
</reference>
<feature type="region of interest" description="Disordered" evidence="1">
    <location>
        <begin position="36"/>
        <end position="59"/>
    </location>
</feature>
<accession>A0A918BDB7</accession>
<dbReference type="AlphaFoldDB" id="A0A918BDB7"/>
<dbReference type="Proteomes" id="UP000620156">
    <property type="component" value="Unassembled WGS sequence"/>
</dbReference>
<dbReference type="EMBL" id="BMQK01000006">
    <property type="protein sequence ID" value="GGQ60339.1"/>
    <property type="molecule type" value="Genomic_DNA"/>
</dbReference>
<evidence type="ECO:0000313" key="2">
    <source>
        <dbReference type="EMBL" id="GGQ60339.1"/>
    </source>
</evidence>
<evidence type="ECO:0000313" key="3">
    <source>
        <dbReference type="Proteomes" id="UP000620156"/>
    </source>
</evidence>